<keyword evidence="2" id="KW-0285">Flavoprotein</keyword>
<keyword evidence="4" id="KW-0560">Oxidoreductase</keyword>
<dbReference type="InterPro" id="IPR039261">
    <property type="entry name" value="FNR_nucleotide-bd"/>
</dbReference>
<dbReference type="AlphaFoldDB" id="A0AAD1RFM4"/>
<evidence type="ECO:0000256" key="4">
    <source>
        <dbReference type="ARBA" id="ARBA00023002"/>
    </source>
</evidence>
<keyword evidence="7" id="KW-1185">Reference proteome</keyword>
<keyword evidence="3" id="KW-0274">FAD</keyword>
<evidence type="ECO:0000256" key="1">
    <source>
        <dbReference type="ARBA" id="ARBA00001974"/>
    </source>
</evidence>
<dbReference type="Proteomes" id="UP001295444">
    <property type="component" value="Chromosome 02"/>
</dbReference>
<gene>
    <name evidence="6" type="ORF">PECUL_23A060890</name>
</gene>
<dbReference type="SUPFAM" id="SSF52343">
    <property type="entry name" value="Ferredoxin reductase-like, C-terminal NADP-linked domain"/>
    <property type="match status" value="1"/>
</dbReference>
<protein>
    <submittedName>
        <fullName evidence="6">Cytochrome b5 reductase 4</fullName>
    </submittedName>
</protein>
<dbReference type="Gene3D" id="3.40.50.80">
    <property type="entry name" value="Nucleotide-binding domain of ferredoxin-NADP reductase (FNR) module"/>
    <property type="match status" value="1"/>
</dbReference>
<dbReference type="PANTHER" id="PTHR19370">
    <property type="entry name" value="NADH-CYTOCHROME B5 REDUCTASE"/>
    <property type="match status" value="1"/>
</dbReference>
<proteinExistence type="predicted"/>
<dbReference type="InterPro" id="IPR001834">
    <property type="entry name" value="CBR-like"/>
</dbReference>
<dbReference type="Pfam" id="PF00175">
    <property type="entry name" value="NAD_binding_1"/>
    <property type="match status" value="1"/>
</dbReference>
<evidence type="ECO:0000256" key="2">
    <source>
        <dbReference type="ARBA" id="ARBA00022630"/>
    </source>
</evidence>
<accession>A0AAD1RFM4</accession>
<evidence type="ECO:0000313" key="7">
    <source>
        <dbReference type="Proteomes" id="UP001295444"/>
    </source>
</evidence>
<name>A0AAD1RFM4_PELCU</name>
<dbReference type="InterPro" id="IPR001433">
    <property type="entry name" value="OxRdtase_FAD/NAD-bd"/>
</dbReference>
<evidence type="ECO:0000259" key="5">
    <source>
        <dbReference type="Pfam" id="PF00175"/>
    </source>
</evidence>
<organism evidence="6 7">
    <name type="scientific">Pelobates cultripes</name>
    <name type="common">Western spadefoot toad</name>
    <dbReference type="NCBI Taxonomy" id="61616"/>
    <lineage>
        <taxon>Eukaryota</taxon>
        <taxon>Metazoa</taxon>
        <taxon>Chordata</taxon>
        <taxon>Craniata</taxon>
        <taxon>Vertebrata</taxon>
        <taxon>Euteleostomi</taxon>
        <taxon>Amphibia</taxon>
        <taxon>Batrachia</taxon>
        <taxon>Anura</taxon>
        <taxon>Pelobatoidea</taxon>
        <taxon>Pelobatidae</taxon>
        <taxon>Pelobates</taxon>
    </lineage>
</organism>
<evidence type="ECO:0000256" key="3">
    <source>
        <dbReference type="ARBA" id="ARBA00022827"/>
    </source>
</evidence>
<sequence length="111" mass="12914">MFVLICFPLRKAKLLFFNKTEDDILWRDQIVDLSLTNERFEIQFILSEPSAKWKGCKGRISLPFLSETITRSERESKVLICICGPNGFVDQGIRFLQDLGFSSEEVFVFKE</sequence>
<dbReference type="GO" id="GO:0016491">
    <property type="term" value="F:oxidoreductase activity"/>
    <property type="evidence" value="ECO:0007669"/>
    <property type="project" value="UniProtKB-KW"/>
</dbReference>
<evidence type="ECO:0000313" key="6">
    <source>
        <dbReference type="EMBL" id="CAH2249328.1"/>
    </source>
</evidence>
<feature type="domain" description="Oxidoreductase FAD/NAD(P)-binding" evidence="5">
    <location>
        <begin position="10"/>
        <end position="90"/>
    </location>
</feature>
<comment type="cofactor">
    <cofactor evidence="1">
        <name>FAD</name>
        <dbReference type="ChEBI" id="CHEBI:57692"/>
    </cofactor>
</comment>
<reference evidence="6" key="1">
    <citation type="submission" date="2022-03" db="EMBL/GenBank/DDBJ databases">
        <authorList>
            <person name="Alioto T."/>
            <person name="Alioto T."/>
            <person name="Gomez Garrido J."/>
        </authorList>
    </citation>
    <scope>NUCLEOTIDE SEQUENCE</scope>
</reference>
<dbReference type="EMBL" id="OW240913">
    <property type="protein sequence ID" value="CAH2249328.1"/>
    <property type="molecule type" value="Genomic_DNA"/>
</dbReference>